<dbReference type="SUPFAM" id="SSF56112">
    <property type="entry name" value="Protein kinase-like (PK-like)"/>
    <property type="match status" value="1"/>
</dbReference>
<sequence>MASTTRASAQSSTKQVILFADGDGFVFLTTLAVTASSKVMLVRSLKNNKLYVRKESFARDYREVYDVQTPDVRNLWNVRHVDGTITLVGWTEYLDQMSATVICVSYWKFYNANTLHHLQQTLRTSRQPLPEQCLWSICLRMFKTMLDALRAGVVHMDAHAGNWFLNLKEGSTEPGFVLGDWGQAEIFPRDETNNTGIERFWYQAHRELTTSLVEPVRSLLPRKTPLEGTLRSYFDRVLGRHQGTGNGQPLFLIEALNNIEDTKPSMFATGEAWLESVQKIYNRIESARPSPGSTRSSADTHRHMLTDHATALPSYDEAYVQLEELASEIGNSSTNLVNVVPLWKEAHIDTSSTPPRIVSIQHPATSFSGNNYQDDTKREYLPRAWDEAHQRMKRLVIELAGEEEVNEYNENFGLQGESETMGQINTAF</sequence>
<dbReference type="Proteomes" id="UP001309876">
    <property type="component" value="Unassembled WGS sequence"/>
</dbReference>
<dbReference type="Gene3D" id="1.10.510.10">
    <property type="entry name" value="Transferase(Phosphotransferase) domain 1"/>
    <property type="match status" value="1"/>
</dbReference>
<dbReference type="AlphaFoldDB" id="A0AAN7YI79"/>
<accession>A0AAN7YI79</accession>
<evidence type="ECO:0000313" key="1">
    <source>
        <dbReference type="EMBL" id="KAK5088456.1"/>
    </source>
</evidence>
<organism evidence="1 2">
    <name type="scientific">Lithohypha guttulata</name>
    <dbReference type="NCBI Taxonomy" id="1690604"/>
    <lineage>
        <taxon>Eukaryota</taxon>
        <taxon>Fungi</taxon>
        <taxon>Dikarya</taxon>
        <taxon>Ascomycota</taxon>
        <taxon>Pezizomycotina</taxon>
        <taxon>Eurotiomycetes</taxon>
        <taxon>Chaetothyriomycetidae</taxon>
        <taxon>Chaetothyriales</taxon>
        <taxon>Trichomeriaceae</taxon>
        <taxon>Lithohypha</taxon>
    </lineage>
</organism>
<proteinExistence type="predicted"/>
<keyword evidence="2" id="KW-1185">Reference proteome</keyword>
<gene>
    <name evidence="1" type="ORF">LTR05_002674</name>
</gene>
<dbReference type="EMBL" id="JAVRRJ010000002">
    <property type="protein sequence ID" value="KAK5088456.1"/>
    <property type="molecule type" value="Genomic_DNA"/>
</dbReference>
<comment type="caution">
    <text evidence="1">The sequence shown here is derived from an EMBL/GenBank/DDBJ whole genome shotgun (WGS) entry which is preliminary data.</text>
</comment>
<protein>
    <recommendedName>
        <fullName evidence="3">Protein kinase domain-containing protein</fullName>
    </recommendedName>
</protein>
<name>A0AAN7YI79_9EURO</name>
<reference evidence="1 2" key="1">
    <citation type="submission" date="2023-08" db="EMBL/GenBank/DDBJ databases">
        <title>Black Yeasts Isolated from many extreme environments.</title>
        <authorList>
            <person name="Coleine C."/>
            <person name="Stajich J.E."/>
            <person name="Selbmann L."/>
        </authorList>
    </citation>
    <scope>NUCLEOTIDE SEQUENCE [LARGE SCALE GENOMIC DNA]</scope>
    <source>
        <strain evidence="1 2">CCFEE 5910</strain>
    </source>
</reference>
<dbReference type="InterPro" id="IPR011009">
    <property type="entry name" value="Kinase-like_dom_sf"/>
</dbReference>
<evidence type="ECO:0000313" key="2">
    <source>
        <dbReference type="Proteomes" id="UP001309876"/>
    </source>
</evidence>
<evidence type="ECO:0008006" key="3">
    <source>
        <dbReference type="Google" id="ProtNLM"/>
    </source>
</evidence>